<comment type="caution">
    <text evidence="1">The sequence shown here is derived from an EMBL/GenBank/DDBJ whole genome shotgun (WGS) entry which is preliminary data.</text>
</comment>
<organism evidence="1 2">
    <name type="scientific">Diploptera punctata</name>
    <name type="common">Pacific beetle cockroach</name>
    <dbReference type="NCBI Taxonomy" id="6984"/>
    <lineage>
        <taxon>Eukaryota</taxon>
        <taxon>Metazoa</taxon>
        <taxon>Ecdysozoa</taxon>
        <taxon>Arthropoda</taxon>
        <taxon>Hexapoda</taxon>
        <taxon>Insecta</taxon>
        <taxon>Pterygota</taxon>
        <taxon>Neoptera</taxon>
        <taxon>Polyneoptera</taxon>
        <taxon>Dictyoptera</taxon>
        <taxon>Blattodea</taxon>
        <taxon>Blaberoidea</taxon>
        <taxon>Blaberidae</taxon>
        <taxon>Diplopterinae</taxon>
        <taxon>Diploptera</taxon>
    </lineage>
</organism>
<reference evidence="1" key="2">
    <citation type="submission" date="2023-05" db="EMBL/GenBank/DDBJ databases">
        <authorList>
            <person name="Fouks B."/>
        </authorList>
    </citation>
    <scope>NUCLEOTIDE SEQUENCE</scope>
    <source>
        <strain evidence="1">Stay&amp;Tobe</strain>
        <tissue evidence="1">Testes</tissue>
    </source>
</reference>
<gene>
    <name evidence="1" type="ORF">L9F63_010465</name>
</gene>
<feature type="non-terminal residue" evidence="1">
    <location>
        <position position="165"/>
    </location>
</feature>
<protein>
    <submittedName>
        <fullName evidence="1">Uncharacterized protein</fullName>
    </submittedName>
</protein>
<sequence length="165" mass="18869">GGGGYSVGGLCFFGVSEMNNDIPDTVKLSVLAKLIGEKNTYRSSLRQKNDQITVLKSCFSTMKSQDLSMFRIKFLQGLEIVLFQCIKVHFSRSENMHFKHCCYRSLSCLFHGSIRMSNFSIPLHTYLVRALEGTNKETCFKNECKTISTYFTNTQLRERKNIHTP</sequence>
<accession>A0AAD8AH50</accession>
<evidence type="ECO:0000313" key="1">
    <source>
        <dbReference type="EMBL" id="KAJ9599073.1"/>
    </source>
</evidence>
<reference evidence="1" key="1">
    <citation type="journal article" date="2023" name="IScience">
        <title>Live-bearing cockroach genome reveals convergent evolutionary mechanisms linked to viviparity in insects and beyond.</title>
        <authorList>
            <person name="Fouks B."/>
            <person name="Harrison M.C."/>
            <person name="Mikhailova A.A."/>
            <person name="Marchal E."/>
            <person name="English S."/>
            <person name="Carruthers M."/>
            <person name="Jennings E.C."/>
            <person name="Chiamaka E.L."/>
            <person name="Frigard R.A."/>
            <person name="Pippel M."/>
            <person name="Attardo G.M."/>
            <person name="Benoit J.B."/>
            <person name="Bornberg-Bauer E."/>
            <person name="Tobe S.S."/>
        </authorList>
    </citation>
    <scope>NUCLEOTIDE SEQUENCE</scope>
    <source>
        <strain evidence="1">Stay&amp;Tobe</strain>
    </source>
</reference>
<dbReference type="AlphaFoldDB" id="A0AAD8AH50"/>
<dbReference type="EMBL" id="JASPKZ010000838">
    <property type="protein sequence ID" value="KAJ9599073.1"/>
    <property type="molecule type" value="Genomic_DNA"/>
</dbReference>
<name>A0AAD8AH50_DIPPU</name>
<keyword evidence="2" id="KW-1185">Reference proteome</keyword>
<feature type="non-terminal residue" evidence="1">
    <location>
        <position position="1"/>
    </location>
</feature>
<dbReference type="Proteomes" id="UP001233999">
    <property type="component" value="Unassembled WGS sequence"/>
</dbReference>
<evidence type="ECO:0000313" key="2">
    <source>
        <dbReference type="Proteomes" id="UP001233999"/>
    </source>
</evidence>
<proteinExistence type="predicted"/>